<name>A0AAC8XHB0_9ALTE</name>
<sequence>MGRIAHPYGMLHVAPCLRGTKKTTDVSVSALKVETLINIYRKAIKRAVLTAIKHLNVSLIHKL</sequence>
<dbReference type="EMBL" id="CP013928">
    <property type="protein sequence ID" value="AMJ77372.1"/>
    <property type="molecule type" value="Genomic_DNA"/>
</dbReference>
<accession>A0AAC8XHB0</accession>
<organism evidence="1 2">
    <name type="scientific">Alteromonas mediterranea</name>
    <dbReference type="NCBI Taxonomy" id="314275"/>
    <lineage>
        <taxon>Bacteria</taxon>
        <taxon>Pseudomonadati</taxon>
        <taxon>Pseudomonadota</taxon>
        <taxon>Gammaproteobacteria</taxon>
        <taxon>Alteromonadales</taxon>
        <taxon>Alteromonadaceae</taxon>
        <taxon>Alteromonas/Salinimonas group</taxon>
        <taxon>Alteromonas</taxon>
    </lineage>
</organism>
<proteinExistence type="predicted"/>
<protein>
    <submittedName>
        <fullName evidence="1">Uncharacterized protein</fullName>
    </submittedName>
</protein>
<evidence type="ECO:0000313" key="2">
    <source>
        <dbReference type="Proteomes" id="UP000061468"/>
    </source>
</evidence>
<reference evidence="1 2" key="1">
    <citation type="submission" date="2015-12" db="EMBL/GenBank/DDBJ databases">
        <title>Intraspecies pangenome expansion in the marine bacterium Alteromonas.</title>
        <authorList>
            <person name="Lopez-Perez M."/>
            <person name="Rodriguez-Valera F."/>
        </authorList>
    </citation>
    <scope>NUCLEOTIDE SEQUENCE [LARGE SCALE GENOMIC DNA]</scope>
    <source>
        <strain evidence="1 2">UM8</strain>
    </source>
</reference>
<evidence type="ECO:0000313" key="1">
    <source>
        <dbReference type="EMBL" id="AMJ77372.1"/>
    </source>
</evidence>
<dbReference type="Proteomes" id="UP000061468">
    <property type="component" value="Chromosome"/>
</dbReference>
<gene>
    <name evidence="1" type="ORF">AV942_03115</name>
</gene>
<dbReference type="AlphaFoldDB" id="A0AAC8XHB0"/>